<proteinExistence type="predicted"/>
<evidence type="ECO:0008006" key="3">
    <source>
        <dbReference type="Google" id="ProtNLM"/>
    </source>
</evidence>
<evidence type="ECO:0000313" key="1">
    <source>
        <dbReference type="EMBL" id="PJJ59139.1"/>
    </source>
</evidence>
<reference evidence="1 2" key="1">
    <citation type="submission" date="2017-11" db="EMBL/GenBank/DDBJ databases">
        <title>Genomic Encyclopedia of Archaeal and Bacterial Type Strains, Phase II (KMG-II): From Individual Species to Whole Genera.</title>
        <authorList>
            <person name="Goeker M."/>
        </authorList>
    </citation>
    <scope>NUCLEOTIDE SEQUENCE [LARGE SCALE GENOMIC DNA]</scope>
    <source>
        <strain evidence="1 2">DSM 11115</strain>
    </source>
</reference>
<evidence type="ECO:0000313" key="2">
    <source>
        <dbReference type="Proteomes" id="UP000228535"/>
    </source>
</evidence>
<accession>A0A2M9BMF4</accession>
<gene>
    <name evidence="1" type="ORF">CLV45_0554</name>
</gene>
<dbReference type="AlphaFoldDB" id="A0A2M9BMF4"/>
<sequence>MMSDFQPAAFSLTHRPDLGLLIGRWPGDAPVPELQADFKALLQQAEQQHVAHWLLDVRRRDQLSPELGHWANYTFYPLASTRLAPLLLRIAVLCSPTRLAVYDADAEQQEYLRYGLAAERPYQLRLFSDEGQAMRWLLD</sequence>
<keyword evidence="2" id="KW-1185">Reference proteome</keyword>
<organism evidence="1 2">
    <name type="scientific">Hymenobacter chitinivorans DSM 11115</name>
    <dbReference type="NCBI Taxonomy" id="1121954"/>
    <lineage>
        <taxon>Bacteria</taxon>
        <taxon>Pseudomonadati</taxon>
        <taxon>Bacteroidota</taxon>
        <taxon>Cytophagia</taxon>
        <taxon>Cytophagales</taxon>
        <taxon>Hymenobacteraceae</taxon>
        <taxon>Hymenobacter</taxon>
    </lineage>
</organism>
<dbReference type="Proteomes" id="UP000228535">
    <property type="component" value="Unassembled WGS sequence"/>
</dbReference>
<comment type="caution">
    <text evidence="1">The sequence shown here is derived from an EMBL/GenBank/DDBJ whole genome shotgun (WGS) entry which is preliminary data.</text>
</comment>
<protein>
    <recommendedName>
        <fullName evidence="3">SpoIIAA-like protein</fullName>
    </recommendedName>
</protein>
<dbReference type="EMBL" id="PGFA01000001">
    <property type="protein sequence ID" value="PJJ59139.1"/>
    <property type="molecule type" value="Genomic_DNA"/>
</dbReference>
<name>A0A2M9BMF4_9BACT</name>